<proteinExistence type="predicted"/>
<evidence type="ECO:0000259" key="2">
    <source>
        <dbReference type="Pfam" id="PF13649"/>
    </source>
</evidence>
<protein>
    <recommendedName>
        <fullName evidence="2">Methyltransferase domain-containing protein</fullName>
    </recommendedName>
</protein>
<dbReference type="Gene3D" id="3.40.50.10320">
    <property type="entry name" value="LmbE-like"/>
    <property type="match status" value="1"/>
</dbReference>
<dbReference type="SUPFAM" id="SSF102588">
    <property type="entry name" value="LmbE-like"/>
    <property type="match status" value="1"/>
</dbReference>
<dbReference type="PANTHER" id="PTHR12993:SF29">
    <property type="entry name" value="BLR3841 PROTEIN"/>
    <property type="match status" value="1"/>
</dbReference>
<comment type="caution">
    <text evidence="3">The sequence shown here is derived from an EMBL/GenBank/DDBJ whole genome shotgun (WGS) entry which is preliminary data.</text>
</comment>
<evidence type="ECO:0000256" key="1">
    <source>
        <dbReference type="ARBA" id="ARBA00022833"/>
    </source>
</evidence>
<dbReference type="Pfam" id="PF13649">
    <property type="entry name" value="Methyltransf_25"/>
    <property type="match status" value="1"/>
</dbReference>
<name>A0ABQ2KQH9_9MICO</name>
<dbReference type="InterPro" id="IPR003737">
    <property type="entry name" value="GlcNAc_PI_deacetylase-related"/>
</dbReference>
<keyword evidence="4" id="KW-1185">Reference proteome</keyword>
<dbReference type="RefSeq" id="WP_188718666.1">
    <property type="nucleotide sequence ID" value="NZ_BAABBD010000003.1"/>
</dbReference>
<dbReference type="InterPro" id="IPR041698">
    <property type="entry name" value="Methyltransf_25"/>
</dbReference>
<sequence length="434" mass="45737">MVTGRPPRFDGADPGTAHADWLASDAIRAAPELELRPTALLVVAAHPDDEVLGAFGSMLRARDAGIPIDVVVATDGEGSHPGSPTLPPERLAAVRRAEHAAALAGVGARIHRLGLPDGDLVARRRALVDAIAPHVAALPDDALVVAPWARDGHPDHEAVGDVAAGLARERGVPCAWTPIWAWLWGAPGLLDGLPVRRVPLDEAARAEKAAALAAHASQVAPLSPHPADRAVLSPTMLERFAGDEHVLLAPAAAAMPFDDRYLAEGDPWATRTSWYERRKRAAVLAALPQERYRFAVEVGCGTAALTAQLAERCERALGVDASLPGLAEARRTLAGLPNAWVEHRAAADGLPVGDPDLVVLSELGSYLEPAELRGLVVQARDRGAHLVLCHWRGEGADLRASAAEVHAAAAAVPGLRRVVAHEDERFLLDVLVPA</sequence>
<dbReference type="InterPro" id="IPR029063">
    <property type="entry name" value="SAM-dependent_MTases_sf"/>
</dbReference>
<keyword evidence="1" id="KW-0862">Zinc</keyword>
<organism evidence="3 4">
    <name type="scientific">Agrococcus terreus</name>
    <dbReference type="NCBI Taxonomy" id="574649"/>
    <lineage>
        <taxon>Bacteria</taxon>
        <taxon>Bacillati</taxon>
        <taxon>Actinomycetota</taxon>
        <taxon>Actinomycetes</taxon>
        <taxon>Micrococcales</taxon>
        <taxon>Microbacteriaceae</taxon>
        <taxon>Agrococcus</taxon>
    </lineage>
</organism>
<dbReference type="Proteomes" id="UP000626982">
    <property type="component" value="Unassembled WGS sequence"/>
</dbReference>
<dbReference type="Pfam" id="PF02585">
    <property type="entry name" value="PIG-L"/>
    <property type="match status" value="1"/>
</dbReference>
<feature type="domain" description="Methyltransferase" evidence="2">
    <location>
        <begin position="296"/>
        <end position="377"/>
    </location>
</feature>
<dbReference type="InterPro" id="IPR024078">
    <property type="entry name" value="LmbE-like_dom_sf"/>
</dbReference>
<reference evidence="4" key="1">
    <citation type="journal article" date="2019" name="Int. J. Syst. Evol. Microbiol.">
        <title>The Global Catalogue of Microorganisms (GCM) 10K type strain sequencing project: providing services to taxonomists for standard genome sequencing and annotation.</title>
        <authorList>
            <consortium name="The Broad Institute Genomics Platform"/>
            <consortium name="The Broad Institute Genome Sequencing Center for Infectious Disease"/>
            <person name="Wu L."/>
            <person name="Ma J."/>
        </authorList>
    </citation>
    <scope>NUCLEOTIDE SEQUENCE [LARGE SCALE GENOMIC DNA]</scope>
    <source>
        <strain evidence="4">CGMCC 1.6960</strain>
    </source>
</reference>
<evidence type="ECO:0000313" key="3">
    <source>
        <dbReference type="EMBL" id="GGN89097.1"/>
    </source>
</evidence>
<dbReference type="PANTHER" id="PTHR12993">
    <property type="entry name" value="N-ACETYLGLUCOSAMINYL-PHOSPHATIDYLINOSITOL DE-N-ACETYLASE-RELATED"/>
    <property type="match status" value="1"/>
</dbReference>
<dbReference type="SUPFAM" id="SSF53335">
    <property type="entry name" value="S-adenosyl-L-methionine-dependent methyltransferases"/>
    <property type="match status" value="1"/>
</dbReference>
<evidence type="ECO:0000313" key="4">
    <source>
        <dbReference type="Proteomes" id="UP000626982"/>
    </source>
</evidence>
<dbReference type="Gene3D" id="3.40.50.150">
    <property type="entry name" value="Vaccinia Virus protein VP39"/>
    <property type="match status" value="1"/>
</dbReference>
<accession>A0ABQ2KQH9</accession>
<dbReference type="EMBL" id="BMLM01000002">
    <property type="protein sequence ID" value="GGN89097.1"/>
    <property type="molecule type" value="Genomic_DNA"/>
</dbReference>
<gene>
    <name evidence="3" type="ORF">GCM10010968_25390</name>
</gene>